<dbReference type="Proteomes" id="UP000244005">
    <property type="component" value="Unassembled WGS sequence"/>
</dbReference>
<keyword evidence="3" id="KW-1185">Reference proteome</keyword>
<sequence length="231" mass="24318">MVLLFSLPPNAKSGREVWEDHLGAVALPGFALPCVAKQSKARQGPCLALFGSAWPGFVSRDSSQLTVKVVVGEGREMKMQNRNCRATGRVDVLIPVALVVLIVFRFPIRLEFGSVHTVHDYVSVGLRGAASAVAFARGLRVGFPFAIVQSGAPSTRLVTGLCLLGLQPWRVSMEGPGEREGREGRGGGGGGEGEGSGGTFWVPQLSSLGWAPGLRCSLGSCLVALRVFASC</sequence>
<accession>A0A2R6WB56</accession>
<evidence type="ECO:0000256" key="1">
    <source>
        <dbReference type="SAM" id="MobiDB-lite"/>
    </source>
</evidence>
<name>A0A2R6WB56_MARPO</name>
<protein>
    <submittedName>
        <fullName evidence="2">Uncharacterized protein</fullName>
    </submittedName>
</protein>
<organism evidence="2 3">
    <name type="scientific">Marchantia polymorpha</name>
    <name type="common">Common liverwort</name>
    <name type="synonym">Marchantia aquatica</name>
    <dbReference type="NCBI Taxonomy" id="3197"/>
    <lineage>
        <taxon>Eukaryota</taxon>
        <taxon>Viridiplantae</taxon>
        <taxon>Streptophyta</taxon>
        <taxon>Embryophyta</taxon>
        <taxon>Marchantiophyta</taxon>
        <taxon>Marchantiopsida</taxon>
        <taxon>Marchantiidae</taxon>
        <taxon>Marchantiales</taxon>
        <taxon>Marchantiaceae</taxon>
        <taxon>Marchantia</taxon>
    </lineage>
</organism>
<evidence type="ECO:0000313" key="3">
    <source>
        <dbReference type="Proteomes" id="UP000244005"/>
    </source>
</evidence>
<feature type="region of interest" description="Disordered" evidence="1">
    <location>
        <begin position="173"/>
        <end position="194"/>
    </location>
</feature>
<dbReference type="EMBL" id="KZ772787">
    <property type="protein sequence ID" value="PTQ31086.1"/>
    <property type="molecule type" value="Genomic_DNA"/>
</dbReference>
<proteinExistence type="predicted"/>
<gene>
    <name evidence="2" type="ORF">MARPO_0115s0014</name>
</gene>
<dbReference type="AlphaFoldDB" id="A0A2R6WB56"/>
<reference evidence="3" key="1">
    <citation type="journal article" date="2017" name="Cell">
        <title>Insights into land plant evolution garnered from the Marchantia polymorpha genome.</title>
        <authorList>
            <person name="Bowman J.L."/>
            <person name="Kohchi T."/>
            <person name="Yamato K.T."/>
            <person name="Jenkins J."/>
            <person name="Shu S."/>
            <person name="Ishizaki K."/>
            <person name="Yamaoka S."/>
            <person name="Nishihama R."/>
            <person name="Nakamura Y."/>
            <person name="Berger F."/>
            <person name="Adam C."/>
            <person name="Aki S.S."/>
            <person name="Althoff F."/>
            <person name="Araki T."/>
            <person name="Arteaga-Vazquez M.A."/>
            <person name="Balasubrmanian S."/>
            <person name="Barry K."/>
            <person name="Bauer D."/>
            <person name="Boehm C.R."/>
            <person name="Briginshaw L."/>
            <person name="Caballero-Perez J."/>
            <person name="Catarino B."/>
            <person name="Chen F."/>
            <person name="Chiyoda S."/>
            <person name="Chovatia M."/>
            <person name="Davies K.M."/>
            <person name="Delmans M."/>
            <person name="Demura T."/>
            <person name="Dierschke T."/>
            <person name="Dolan L."/>
            <person name="Dorantes-Acosta A.E."/>
            <person name="Eklund D.M."/>
            <person name="Florent S.N."/>
            <person name="Flores-Sandoval E."/>
            <person name="Fujiyama A."/>
            <person name="Fukuzawa H."/>
            <person name="Galik B."/>
            <person name="Grimanelli D."/>
            <person name="Grimwood J."/>
            <person name="Grossniklaus U."/>
            <person name="Hamada T."/>
            <person name="Haseloff J."/>
            <person name="Hetherington A.J."/>
            <person name="Higo A."/>
            <person name="Hirakawa Y."/>
            <person name="Hundley H.N."/>
            <person name="Ikeda Y."/>
            <person name="Inoue K."/>
            <person name="Inoue S.I."/>
            <person name="Ishida S."/>
            <person name="Jia Q."/>
            <person name="Kakita M."/>
            <person name="Kanazawa T."/>
            <person name="Kawai Y."/>
            <person name="Kawashima T."/>
            <person name="Kennedy M."/>
            <person name="Kinose K."/>
            <person name="Kinoshita T."/>
            <person name="Kohara Y."/>
            <person name="Koide E."/>
            <person name="Komatsu K."/>
            <person name="Kopischke S."/>
            <person name="Kubo M."/>
            <person name="Kyozuka J."/>
            <person name="Lagercrantz U."/>
            <person name="Lin S.S."/>
            <person name="Lindquist E."/>
            <person name="Lipzen A.M."/>
            <person name="Lu C.W."/>
            <person name="De Luna E."/>
            <person name="Martienssen R.A."/>
            <person name="Minamino N."/>
            <person name="Mizutani M."/>
            <person name="Mizutani M."/>
            <person name="Mochizuki N."/>
            <person name="Monte I."/>
            <person name="Mosher R."/>
            <person name="Nagasaki H."/>
            <person name="Nakagami H."/>
            <person name="Naramoto S."/>
            <person name="Nishitani K."/>
            <person name="Ohtani M."/>
            <person name="Okamoto T."/>
            <person name="Okumura M."/>
            <person name="Phillips J."/>
            <person name="Pollak B."/>
            <person name="Reinders A."/>
            <person name="Rovekamp M."/>
            <person name="Sano R."/>
            <person name="Sawa S."/>
            <person name="Schmid M.W."/>
            <person name="Shirakawa M."/>
            <person name="Solano R."/>
            <person name="Spunde A."/>
            <person name="Suetsugu N."/>
            <person name="Sugano S."/>
            <person name="Sugiyama A."/>
            <person name="Sun R."/>
            <person name="Suzuki Y."/>
            <person name="Takenaka M."/>
            <person name="Takezawa D."/>
            <person name="Tomogane H."/>
            <person name="Tsuzuki M."/>
            <person name="Ueda T."/>
            <person name="Umeda M."/>
            <person name="Ward J.M."/>
            <person name="Watanabe Y."/>
            <person name="Yazaki K."/>
            <person name="Yokoyama R."/>
            <person name="Yoshitake Y."/>
            <person name="Yotsui I."/>
            <person name="Zachgo S."/>
            <person name="Schmutz J."/>
        </authorList>
    </citation>
    <scope>NUCLEOTIDE SEQUENCE [LARGE SCALE GENOMIC DNA]</scope>
    <source>
        <strain evidence="3">Tak-1</strain>
    </source>
</reference>
<feature type="compositionally biased region" description="Basic and acidic residues" evidence="1">
    <location>
        <begin position="176"/>
        <end position="185"/>
    </location>
</feature>
<evidence type="ECO:0000313" key="2">
    <source>
        <dbReference type="EMBL" id="PTQ31086.1"/>
    </source>
</evidence>